<organism evidence="1 2">
    <name type="scientific">Isoptericola dokdonensis DS-3</name>
    <dbReference type="NCBI Taxonomy" id="1300344"/>
    <lineage>
        <taxon>Bacteria</taxon>
        <taxon>Bacillati</taxon>
        <taxon>Actinomycetota</taxon>
        <taxon>Actinomycetes</taxon>
        <taxon>Micrococcales</taxon>
        <taxon>Promicromonosporaceae</taxon>
        <taxon>Isoptericola</taxon>
    </lineage>
</organism>
<accession>A0A161I380</accession>
<reference evidence="1 2" key="1">
    <citation type="submission" date="2016-01" db="EMBL/GenBank/DDBJ databases">
        <title>Complete genome sequence of a soil Actinobacterium, Isoptericola dokdonensis DS-3.</title>
        <authorList>
            <person name="Kwon S.-K."/>
            <person name="Kim J.F."/>
        </authorList>
    </citation>
    <scope>NUCLEOTIDE SEQUENCE [LARGE SCALE GENOMIC DNA]</scope>
    <source>
        <strain evidence="1 2">DS-3</strain>
    </source>
</reference>
<evidence type="ECO:0000313" key="1">
    <source>
        <dbReference type="EMBL" id="ANC32385.1"/>
    </source>
</evidence>
<dbReference type="Proteomes" id="UP000076794">
    <property type="component" value="Chromosome"/>
</dbReference>
<name>A0A161I380_9MICO</name>
<proteinExistence type="predicted"/>
<dbReference type="EMBL" id="CP014209">
    <property type="protein sequence ID" value="ANC32385.1"/>
    <property type="molecule type" value="Genomic_DNA"/>
</dbReference>
<dbReference type="InterPro" id="IPR046828">
    <property type="entry name" value="RepSA"/>
</dbReference>
<dbReference type="Pfam" id="PF20199">
    <property type="entry name" value="RepSA"/>
    <property type="match status" value="1"/>
</dbReference>
<protein>
    <recommendedName>
        <fullName evidence="3">Replication initiation protein</fullName>
    </recommendedName>
</protein>
<gene>
    <name evidence="1" type="ORF">I598_2867</name>
</gene>
<keyword evidence="2" id="KW-1185">Reference proteome</keyword>
<sequence>MNAATATAEGFWGHSPEVPLDLVDLTDAQAAGIVARLRDRTTGAFAEAAALTGYCSHPIRLQGTSTTIDAATGEVLSQFSSADAPLATLYRACGNRRESVCPACSRVYARDTFEMIRAGLLGGKTVPDTVADNPLVFATLTAPSFGHVHGTGGKRGGGRCRPHGTGVCPHGRPRSCTAQHSDTDPLVGGPLCEACYDWHSAVVWQWHAPELWRRFTIALRRQVADRLGVPESALRDVASVQFAKVAEYQVRGLVHFHALIRLDGPDGPGSPAPLDGKTLAQAAKDAARSVVVTAPPVDGGDVPRLLRFGKQLDVRCVRSGVPDNDDGTDDLRPEQVAGYLAKYSTKGTGTDPSAPRPHHQRLIRTCRWLAERARTACRGLAGPDPEDDDGCLCGQCADSPYRLLTKWAHMLGFRGHFSSKSRRYSIPLGRLRRARARFQKLKADADRDGTPMDTADLENRLLADDEDTTLVIGHWTYAGTGWTNPGDKALADAAAARAREYAQWKARTRGGEVPITPAA</sequence>
<dbReference type="STRING" id="1300344.I598_2867"/>
<evidence type="ECO:0008006" key="3">
    <source>
        <dbReference type="Google" id="ProtNLM"/>
    </source>
</evidence>
<dbReference type="KEGG" id="ido:I598_2867"/>
<dbReference type="RefSeq" id="WP_198155700.1">
    <property type="nucleotide sequence ID" value="NZ_CP014209.1"/>
</dbReference>
<dbReference type="PATRIC" id="fig|1300344.3.peg.2884"/>
<dbReference type="AlphaFoldDB" id="A0A161I380"/>
<evidence type="ECO:0000313" key="2">
    <source>
        <dbReference type="Proteomes" id="UP000076794"/>
    </source>
</evidence>